<accession>A0A174UIT4</accession>
<dbReference type="GO" id="GO:0004176">
    <property type="term" value="F:ATP-dependent peptidase activity"/>
    <property type="evidence" value="ECO:0007669"/>
    <property type="project" value="TreeGrafter"/>
</dbReference>
<dbReference type="AlphaFoldDB" id="A0A174UIT4"/>
<keyword evidence="2 5" id="KW-0378">Hydrolase</keyword>
<dbReference type="Gene3D" id="3.90.226.10">
    <property type="entry name" value="2-enoyl-CoA Hydratase, Chain A, domain 1"/>
    <property type="match status" value="1"/>
</dbReference>
<evidence type="ECO:0000256" key="2">
    <source>
        <dbReference type="ARBA" id="ARBA00022801"/>
    </source>
</evidence>
<dbReference type="PANTHER" id="PTHR10381">
    <property type="entry name" value="ATP-DEPENDENT CLP PROTEASE PROTEOLYTIC SUBUNIT"/>
    <property type="match status" value="1"/>
</dbReference>
<dbReference type="Proteomes" id="UP000095765">
    <property type="component" value="Unassembled WGS sequence"/>
</dbReference>
<evidence type="ECO:0000256" key="4">
    <source>
        <dbReference type="SAM" id="MobiDB-lite"/>
    </source>
</evidence>
<organism evidence="5 6">
    <name type="scientific">Anaerotruncus colihominis</name>
    <dbReference type="NCBI Taxonomy" id="169435"/>
    <lineage>
        <taxon>Bacteria</taxon>
        <taxon>Bacillati</taxon>
        <taxon>Bacillota</taxon>
        <taxon>Clostridia</taxon>
        <taxon>Eubacteriales</taxon>
        <taxon>Oscillospiraceae</taxon>
        <taxon>Anaerotruncus</taxon>
    </lineage>
</organism>
<dbReference type="OrthoDB" id="9806592at2"/>
<name>A0A174UIT4_9FIRM</name>
<keyword evidence="1 5" id="KW-0645">Protease</keyword>
<gene>
    <name evidence="5" type="primary">clpP1_2</name>
    <name evidence="5" type="ORF">ERS852551_03473</name>
</gene>
<keyword evidence="3" id="KW-0720">Serine protease</keyword>
<dbReference type="CDD" id="cd07016">
    <property type="entry name" value="S14_ClpP_1"/>
    <property type="match status" value="1"/>
</dbReference>
<evidence type="ECO:0000313" key="5">
    <source>
        <dbReference type="EMBL" id="CUQ19009.1"/>
    </source>
</evidence>
<evidence type="ECO:0000256" key="1">
    <source>
        <dbReference type="ARBA" id="ARBA00022670"/>
    </source>
</evidence>
<feature type="compositionally biased region" description="Low complexity" evidence="4">
    <location>
        <begin position="365"/>
        <end position="376"/>
    </location>
</feature>
<evidence type="ECO:0000313" key="6">
    <source>
        <dbReference type="Proteomes" id="UP000095765"/>
    </source>
</evidence>
<dbReference type="EMBL" id="CZBE01000034">
    <property type="protein sequence ID" value="CUQ19009.1"/>
    <property type="molecule type" value="Genomic_DNA"/>
</dbReference>
<dbReference type="GO" id="GO:0009368">
    <property type="term" value="C:endopeptidase Clp complex"/>
    <property type="evidence" value="ECO:0007669"/>
    <property type="project" value="TreeGrafter"/>
</dbReference>
<dbReference type="GO" id="GO:0004252">
    <property type="term" value="F:serine-type endopeptidase activity"/>
    <property type="evidence" value="ECO:0007669"/>
    <property type="project" value="UniProtKB-EC"/>
</dbReference>
<dbReference type="EC" id="3.4.21.92" evidence="5"/>
<evidence type="ECO:0000256" key="3">
    <source>
        <dbReference type="ARBA" id="ARBA00022825"/>
    </source>
</evidence>
<protein>
    <submittedName>
        <fullName evidence="5">ATP-dependent Clp protease proteolytic subunit 1</fullName>
        <ecNumber evidence="5">3.4.21.92</ecNumber>
    </submittedName>
</protein>
<dbReference type="GO" id="GO:0051117">
    <property type="term" value="F:ATPase binding"/>
    <property type="evidence" value="ECO:0007669"/>
    <property type="project" value="TreeGrafter"/>
</dbReference>
<proteinExistence type="predicted"/>
<feature type="compositionally biased region" description="Basic and acidic residues" evidence="4">
    <location>
        <begin position="383"/>
        <end position="392"/>
    </location>
</feature>
<dbReference type="InterPro" id="IPR023562">
    <property type="entry name" value="ClpP/TepA"/>
</dbReference>
<feature type="region of interest" description="Disordered" evidence="4">
    <location>
        <begin position="361"/>
        <end position="392"/>
    </location>
</feature>
<dbReference type="RefSeq" id="WP_055246054.1">
    <property type="nucleotide sequence ID" value="NZ_CZBE01000034.1"/>
</dbReference>
<sequence>MQKQPPHQTRTQGSSRQDNKRFWDFVSAGENQPAELILYGDIASESWWGDEITPRQFSDELQALGSVSEIVVRINSGGGDVFAAFAIYSRLKDHPAHITVKIDGWAGSAATIIAMAGDTVKIPAAANFMVHNPSMGVLGYYQAQDFRSFADECDTIKDSIVNAYALKTGKDKSEIAAIMSAATWYTGETAVQNGFCDELMFEEIQTEATNAHKIIVNSVEMDLSTLQNVPQALLNSRPHGSGNCLNHTTQTTQGAGMPKNQKESEETMPEIKTVDELKAAYPDFTKAIADAAAEAARDAERKRIQDIEGAAIAGYEDIIRAAKFEKPTSAADVALAIVNRQKEQGGKYLNNRAADVTGSGVNNVGAEGQEGAAGSGPDPFTEAIDRLFPKTK</sequence>
<dbReference type="Pfam" id="PF00574">
    <property type="entry name" value="CLP_protease"/>
    <property type="match status" value="1"/>
</dbReference>
<dbReference type="InterPro" id="IPR029045">
    <property type="entry name" value="ClpP/crotonase-like_dom_sf"/>
</dbReference>
<reference evidence="5 6" key="1">
    <citation type="submission" date="2015-09" db="EMBL/GenBank/DDBJ databases">
        <authorList>
            <consortium name="Pathogen Informatics"/>
        </authorList>
    </citation>
    <scope>NUCLEOTIDE SEQUENCE [LARGE SCALE GENOMIC DNA]</scope>
    <source>
        <strain evidence="5 6">2789STDY5834939</strain>
    </source>
</reference>
<dbReference type="PANTHER" id="PTHR10381:SF70">
    <property type="entry name" value="ATP-DEPENDENT CLP PROTEASE PROTEOLYTIC SUBUNIT"/>
    <property type="match status" value="1"/>
</dbReference>
<dbReference type="GO" id="GO:0006515">
    <property type="term" value="P:protein quality control for misfolded or incompletely synthesized proteins"/>
    <property type="evidence" value="ECO:0007669"/>
    <property type="project" value="TreeGrafter"/>
</dbReference>
<dbReference type="SUPFAM" id="SSF52096">
    <property type="entry name" value="ClpP/crotonase"/>
    <property type="match status" value="1"/>
</dbReference>
<dbReference type="NCBIfam" id="NF045542">
    <property type="entry name" value="Clp_rel_HeadMat"/>
    <property type="match status" value="1"/>
</dbReference>